<evidence type="ECO:0000259" key="12">
    <source>
        <dbReference type="PROSITE" id="PS51309"/>
    </source>
</evidence>
<dbReference type="InterPro" id="IPR036053">
    <property type="entry name" value="PABP-dom"/>
</dbReference>
<dbReference type="Gene3D" id="1.10.1900.10">
    <property type="entry name" value="c-terminal domain of poly(a) binding protein"/>
    <property type="match status" value="1"/>
</dbReference>
<dbReference type="GO" id="GO:0003723">
    <property type="term" value="F:RNA binding"/>
    <property type="evidence" value="ECO:0007669"/>
    <property type="project" value="UniProtKB-UniRule"/>
</dbReference>
<dbReference type="InterPro" id="IPR034364">
    <property type="entry name" value="PABP_RRM1"/>
</dbReference>
<feature type="compositionally biased region" description="Low complexity" evidence="10">
    <location>
        <begin position="32"/>
        <end position="95"/>
    </location>
</feature>
<keyword evidence="5" id="KW-0677">Repeat</keyword>
<reference evidence="13" key="1">
    <citation type="submission" date="2013-10" db="EMBL/GenBank/DDBJ databases">
        <title>Genomic analysis of the causative agents of coccidiosis in chickens.</title>
        <authorList>
            <person name="Reid A.J."/>
            <person name="Blake D."/>
            <person name="Billington K."/>
            <person name="Browne H."/>
            <person name="Dunn M."/>
            <person name="Hung S."/>
            <person name="Kawahara F."/>
            <person name="Miranda-Saavedra D."/>
            <person name="Mourier T."/>
            <person name="Nagra H."/>
            <person name="Otto T.D."/>
            <person name="Rawlings N."/>
            <person name="Sanchez A."/>
            <person name="Sanders M."/>
            <person name="Subramaniam C."/>
            <person name="Tay Y."/>
            <person name="Dear P."/>
            <person name="Doerig C."/>
            <person name="Gruber A."/>
            <person name="Parkinson J."/>
            <person name="Shirley M."/>
            <person name="Wan K.L."/>
            <person name="Berriman M."/>
            <person name="Tomley F."/>
            <person name="Pain A."/>
        </authorList>
    </citation>
    <scope>NUCLEOTIDE SEQUENCE [LARGE SCALE GENOMIC DNA]</scope>
    <source>
        <strain evidence="13">Weybridge</strain>
    </source>
</reference>
<dbReference type="RefSeq" id="XP_013335666.1">
    <property type="nucleotide sequence ID" value="XM_013480212.1"/>
</dbReference>
<dbReference type="CDD" id="cd12381">
    <property type="entry name" value="RRM4_I_PABPs"/>
    <property type="match status" value="1"/>
</dbReference>
<dbReference type="AlphaFoldDB" id="U6M7K2"/>
<reference evidence="13" key="2">
    <citation type="submission" date="2013-10" db="EMBL/GenBank/DDBJ databases">
        <authorList>
            <person name="Aslett M."/>
        </authorList>
    </citation>
    <scope>NUCLEOTIDE SEQUENCE [LARGE SCALE GENOMIC DNA]</scope>
    <source>
        <strain evidence="13">Weybridge</strain>
    </source>
</reference>
<dbReference type="FunFam" id="1.10.1900.10:FF:000004">
    <property type="entry name" value="Polyadenylate-binding protein"/>
    <property type="match status" value="1"/>
</dbReference>
<feature type="compositionally biased region" description="Low complexity" evidence="10">
    <location>
        <begin position="420"/>
        <end position="432"/>
    </location>
</feature>
<dbReference type="FunFam" id="3.30.70.330:FF:000234">
    <property type="entry name" value="Polyadenylate-binding protein 5"/>
    <property type="match status" value="1"/>
</dbReference>
<evidence type="ECO:0000256" key="8">
    <source>
        <dbReference type="PROSITE-ProRule" id="PRU00176"/>
    </source>
</evidence>
<dbReference type="GO" id="GO:0005737">
    <property type="term" value="C:cytoplasm"/>
    <property type="evidence" value="ECO:0007669"/>
    <property type="project" value="UniProtKB-SubCell"/>
</dbReference>
<feature type="region of interest" description="Disordered" evidence="10">
    <location>
        <begin position="363"/>
        <end position="432"/>
    </location>
</feature>
<dbReference type="SMART" id="SM00360">
    <property type="entry name" value="RRM"/>
    <property type="match status" value="4"/>
</dbReference>
<keyword evidence="14" id="KW-1185">Reference proteome</keyword>
<organism evidence="13 14">
    <name type="scientific">Eimeria maxima</name>
    <name type="common">Coccidian parasite</name>
    <dbReference type="NCBI Taxonomy" id="5804"/>
    <lineage>
        <taxon>Eukaryota</taxon>
        <taxon>Sar</taxon>
        <taxon>Alveolata</taxon>
        <taxon>Apicomplexa</taxon>
        <taxon>Conoidasida</taxon>
        <taxon>Coccidia</taxon>
        <taxon>Eucoccidiorida</taxon>
        <taxon>Eimeriorina</taxon>
        <taxon>Eimeriidae</taxon>
        <taxon>Eimeria</taxon>
    </lineage>
</organism>
<evidence type="ECO:0000313" key="13">
    <source>
        <dbReference type="EMBL" id="CDJ59018.1"/>
    </source>
</evidence>
<evidence type="ECO:0000256" key="3">
    <source>
        <dbReference type="ARBA" id="ARBA00008557"/>
    </source>
</evidence>
<dbReference type="Pfam" id="PF00076">
    <property type="entry name" value="RRM_1"/>
    <property type="match status" value="4"/>
</dbReference>
<feature type="region of interest" description="Disordered" evidence="10">
    <location>
        <begin position="667"/>
        <end position="743"/>
    </location>
</feature>
<feature type="domain" description="RRM" evidence="11">
    <location>
        <begin position="109"/>
        <end position="187"/>
    </location>
</feature>
<dbReference type="InterPro" id="IPR000504">
    <property type="entry name" value="RRM_dom"/>
</dbReference>
<dbReference type="PROSITE" id="PS51309">
    <property type="entry name" value="PABC"/>
    <property type="match status" value="1"/>
</dbReference>
<dbReference type="Proteomes" id="UP000030763">
    <property type="component" value="Unassembled WGS sequence"/>
</dbReference>
<dbReference type="InterPro" id="IPR006515">
    <property type="entry name" value="PABP_1234"/>
</dbReference>
<feature type="compositionally biased region" description="Low complexity" evidence="10">
    <location>
        <begin position="10"/>
        <end position="25"/>
    </location>
</feature>
<feature type="domain" description="RRM" evidence="11">
    <location>
        <begin position="197"/>
        <end position="269"/>
    </location>
</feature>
<dbReference type="CDD" id="cd12378">
    <property type="entry name" value="RRM1_I_PABPs"/>
    <property type="match status" value="1"/>
</dbReference>
<comment type="function">
    <text evidence="9">Binds the poly(A) tail of mRNA.</text>
</comment>
<dbReference type="PROSITE" id="PS50102">
    <property type="entry name" value="RRM"/>
    <property type="match status" value="4"/>
</dbReference>
<protein>
    <recommendedName>
        <fullName evidence="9">Polyadenylate-binding protein</fullName>
        <shortName evidence="9">PABP</shortName>
    </recommendedName>
</protein>
<dbReference type="PANTHER" id="PTHR24012">
    <property type="entry name" value="RNA BINDING PROTEIN"/>
    <property type="match status" value="1"/>
</dbReference>
<dbReference type="Gene3D" id="3.30.70.330">
    <property type="match status" value="4"/>
</dbReference>
<dbReference type="SMART" id="SM00517">
    <property type="entry name" value="PolyA"/>
    <property type="match status" value="1"/>
</dbReference>
<evidence type="ECO:0000256" key="9">
    <source>
        <dbReference type="RuleBase" id="RU362004"/>
    </source>
</evidence>
<dbReference type="SUPFAM" id="SSF63570">
    <property type="entry name" value="PABC (PABP) domain"/>
    <property type="match status" value="1"/>
</dbReference>
<feature type="domain" description="PABC" evidence="12">
    <location>
        <begin position="755"/>
        <end position="831"/>
    </location>
</feature>
<evidence type="ECO:0000256" key="10">
    <source>
        <dbReference type="SAM" id="MobiDB-lite"/>
    </source>
</evidence>
<evidence type="ECO:0000256" key="5">
    <source>
        <dbReference type="ARBA" id="ARBA00022737"/>
    </source>
</evidence>
<comment type="similarity">
    <text evidence="3 9">Belongs to the polyadenylate-binding protein type-1 family.</text>
</comment>
<dbReference type="InterPro" id="IPR045305">
    <property type="entry name" value="RRM2_I_PABPs"/>
</dbReference>
<dbReference type="Pfam" id="PF00658">
    <property type="entry name" value="MLLE"/>
    <property type="match status" value="1"/>
</dbReference>
<proteinExistence type="inferred from homology"/>
<dbReference type="CDD" id="cd12379">
    <property type="entry name" value="RRM2_I_PABPs"/>
    <property type="match status" value="1"/>
</dbReference>
<feature type="region of interest" description="Disordered" evidence="10">
    <location>
        <begin position="1"/>
        <end position="103"/>
    </location>
</feature>
<name>U6M7K2_EIMMA</name>
<evidence type="ECO:0000256" key="2">
    <source>
        <dbReference type="ARBA" id="ARBA00004496"/>
    </source>
</evidence>
<feature type="compositionally biased region" description="Low complexity" evidence="10">
    <location>
        <begin position="667"/>
        <end position="680"/>
    </location>
</feature>
<evidence type="ECO:0000256" key="1">
    <source>
        <dbReference type="ARBA" id="ARBA00004123"/>
    </source>
</evidence>
<keyword evidence="6 8" id="KW-0694">RNA-binding</keyword>
<gene>
    <name evidence="13" type="ORF">EMWEY_00019580</name>
</gene>
<feature type="compositionally biased region" description="Low complexity" evidence="10">
    <location>
        <begin position="689"/>
        <end position="705"/>
    </location>
</feature>
<keyword evidence="7" id="KW-0539">Nucleus</keyword>
<feature type="compositionally biased region" description="Low complexity" evidence="10">
    <location>
        <begin position="382"/>
        <end position="412"/>
    </location>
</feature>
<evidence type="ECO:0000256" key="7">
    <source>
        <dbReference type="ARBA" id="ARBA00023242"/>
    </source>
</evidence>
<evidence type="ECO:0000313" key="14">
    <source>
        <dbReference type="Proteomes" id="UP000030763"/>
    </source>
</evidence>
<comment type="subcellular location">
    <subcellularLocation>
        <location evidence="2 9">Cytoplasm</location>
    </subcellularLocation>
    <subcellularLocation>
        <location evidence="1">Nucleus</location>
    </subcellularLocation>
</comment>
<feature type="compositionally biased region" description="Low complexity" evidence="10">
    <location>
        <begin position="715"/>
        <end position="728"/>
    </location>
</feature>
<dbReference type="SUPFAM" id="SSF54928">
    <property type="entry name" value="RNA-binding domain, RBD"/>
    <property type="match status" value="3"/>
</dbReference>
<feature type="domain" description="RRM" evidence="11">
    <location>
        <begin position="287"/>
        <end position="363"/>
    </location>
</feature>
<dbReference type="InterPro" id="IPR012677">
    <property type="entry name" value="Nucleotide-bd_a/b_plait_sf"/>
</dbReference>
<dbReference type="OMA" id="QQPGFMP"/>
<dbReference type="EMBL" id="HG720036">
    <property type="protein sequence ID" value="CDJ59018.1"/>
    <property type="molecule type" value="Genomic_DNA"/>
</dbReference>
<feature type="domain" description="RRM" evidence="11">
    <location>
        <begin position="471"/>
        <end position="548"/>
    </location>
</feature>
<dbReference type="GO" id="GO:0005634">
    <property type="term" value="C:nucleus"/>
    <property type="evidence" value="ECO:0007669"/>
    <property type="project" value="UniProtKB-SubCell"/>
</dbReference>
<sequence length="831" mass="89282">MSTGHLSPSPAVLQQQQPGGAAATGPQPPLAAPQQLQGSSPLVGGAPAAVGTQQGGQQQQGAQQQQDASAQQQQLAQVQPPAQQQASQQQVAAPSNTLPSTSHPTYVSPSLYIGDLQPDVTEAMLFEVFNSVGPVTSIRVCRDTVSRRSLGYAYVNYQTFQDAERSLDALNFTIIRGRPCRIMWSQRDPSLRKSGAGNVFVKNLDRNIDNKALYDTFSLFGNILSCKVGVDEANRSKGYGFVHYESEASARNAIEKVNGMLIGGKTVYVGPFITRSERESAGVNRFTNVYLKNLPRCWSDPESLRPILEPFGEITSLVVKQDPKGRPFAFCNYAEHSAANACVETLNGKVVNSEGFKEAPAAANDTAATGQTGGAQGETDDASAGKSKDAAATNSNSSNTSNGTSTTTNGGSSAEGGEGNTSSSNASSNTTSSDEMILFVGPHQSRAQRTAALRMKYEQQQQERGERYRGVNLYVKNLDNSVDDDKLRELFERFGPTSSVKVMRDEKGVSKGFGFVCFVSPDDASKAVADMHLKYVNGKPLYTGLAERREQRQQRLQQRFRLPQLRQGAAAAVPGHVGYPGAAAAAAAAALPGVAAYQQRAMMYPAQSHMAVLPWAGRQQQQQQLQQQGLALQRGLPPAALQHIYAPQSAVAAAAALQVSLQQQQQQQPIMQQQRGAPAHRAARGGAAGSAKQQQQQLLKQQQQLPGGGSFKFTPQVRNPRVDQQQQPQQPPPPLHVQQQQQPPLEAAHVLLSPEAPLTAAALAAAQPSMQKQMLGERLFPLIARHQPELAGKITGMMLEMDNSELLILLESESQLKNKIEEALGVLRGAN</sequence>
<accession>U6M7K2</accession>
<dbReference type="InterPro" id="IPR035979">
    <property type="entry name" value="RBD_domain_sf"/>
</dbReference>
<evidence type="ECO:0000256" key="6">
    <source>
        <dbReference type="ARBA" id="ARBA00022884"/>
    </source>
</evidence>
<dbReference type="FunFam" id="3.30.70.330:FF:000651">
    <property type="entry name" value="Poly(A) binding protein cytoplasmic 1 like"/>
    <property type="match status" value="1"/>
</dbReference>
<dbReference type="VEuPathDB" id="ToxoDB:EMWEY_00019580"/>
<keyword evidence="4 9" id="KW-0963">Cytoplasm</keyword>
<dbReference type="FunFam" id="3.30.70.330:FF:000003">
    <property type="entry name" value="Polyadenylate-binding protein"/>
    <property type="match status" value="1"/>
</dbReference>
<dbReference type="GeneID" id="25335944"/>
<dbReference type="NCBIfam" id="TIGR01628">
    <property type="entry name" value="PABP-1234"/>
    <property type="match status" value="1"/>
</dbReference>
<dbReference type="InterPro" id="IPR002004">
    <property type="entry name" value="PABP_HYD_C"/>
</dbReference>
<evidence type="ECO:0000256" key="4">
    <source>
        <dbReference type="ARBA" id="ARBA00022490"/>
    </source>
</evidence>
<dbReference type="OrthoDB" id="19742at2759"/>
<evidence type="ECO:0000259" key="11">
    <source>
        <dbReference type="PROSITE" id="PS50102"/>
    </source>
</evidence>